<dbReference type="Proteomes" id="UP001150942">
    <property type="component" value="Unassembled WGS sequence"/>
</dbReference>
<keyword evidence="2" id="KW-1185">Reference proteome</keyword>
<comment type="caution">
    <text evidence="1">The sequence shown here is derived from an EMBL/GenBank/DDBJ whole genome shotgun (WGS) entry which is preliminary data.</text>
</comment>
<organism evidence="1 2">
    <name type="scientific">Penicillium cf. viridicatum</name>
    <dbReference type="NCBI Taxonomy" id="2972119"/>
    <lineage>
        <taxon>Eukaryota</taxon>
        <taxon>Fungi</taxon>
        <taxon>Dikarya</taxon>
        <taxon>Ascomycota</taxon>
        <taxon>Pezizomycotina</taxon>
        <taxon>Eurotiomycetes</taxon>
        <taxon>Eurotiomycetidae</taxon>
        <taxon>Eurotiales</taxon>
        <taxon>Aspergillaceae</taxon>
        <taxon>Penicillium</taxon>
    </lineage>
</organism>
<gene>
    <name evidence="1" type="ORF">N7449_004765</name>
</gene>
<dbReference type="EMBL" id="JAPQKQ010000003">
    <property type="protein sequence ID" value="KAJ5202686.1"/>
    <property type="molecule type" value="Genomic_DNA"/>
</dbReference>
<evidence type="ECO:0000313" key="1">
    <source>
        <dbReference type="EMBL" id="KAJ5202686.1"/>
    </source>
</evidence>
<evidence type="ECO:0000313" key="2">
    <source>
        <dbReference type="Proteomes" id="UP001150942"/>
    </source>
</evidence>
<sequence length="62" mass="6249">MGAARLTGRTGLIARAVGDSKYSPGSLLTTQSRMTRSMTALSAALPTKPGVSAEGQLIANGT</sequence>
<accession>A0A9W9SYL2</accession>
<dbReference type="AlphaFoldDB" id="A0A9W9SYL2"/>
<proteinExistence type="predicted"/>
<name>A0A9W9SYL2_9EURO</name>
<reference evidence="1" key="2">
    <citation type="journal article" date="2023" name="IMA Fungus">
        <title>Comparative genomic study of the Penicillium genus elucidates a diverse pangenome and 15 lateral gene transfer events.</title>
        <authorList>
            <person name="Petersen C."/>
            <person name="Sorensen T."/>
            <person name="Nielsen M.R."/>
            <person name="Sondergaard T.E."/>
            <person name="Sorensen J.L."/>
            <person name="Fitzpatrick D.A."/>
            <person name="Frisvad J.C."/>
            <person name="Nielsen K.L."/>
        </authorList>
    </citation>
    <scope>NUCLEOTIDE SEQUENCE</scope>
    <source>
        <strain evidence="1">IBT 20477</strain>
    </source>
</reference>
<reference evidence="1" key="1">
    <citation type="submission" date="2022-11" db="EMBL/GenBank/DDBJ databases">
        <authorList>
            <person name="Petersen C."/>
        </authorList>
    </citation>
    <scope>NUCLEOTIDE SEQUENCE</scope>
    <source>
        <strain evidence="1">IBT 20477</strain>
    </source>
</reference>
<protein>
    <submittedName>
        <fullName evidence="1">Carbonic anhydrase</fullName>
    </submittedName>
</protein>